<proteinExistence type="predicted"/>
<keyword evidence="4" id="KW-0732">Signal</keyword>
<evidence type="ECO:0000256" key="1">
    <source>
        <dbReference type="ARBA" id="ARBA00022452"/>
    </source>
</evidence>
<dbReference type="Pfam" id="PF08479">
    <property type="entry name" value="POTRA_2"/>
    <property type="match status" value="1"/>
</dbReference>
<evidence type="ECO:0000313" key="9">
    <source>
        <dbReference type="Proteomes" id="UP001047646"/>
    </source>
</evidence>
<gene>
    <name evidence="8" type="ORF">KSS95_22250</name>
</gene>
<name>A0ABX8M7X3_9PSED</name>
<organism evidence="8 9">
    <name type="scientific">Pseudomonas muyukensis</name>
    <dbReference type="NCBI Taxonomy" id="2842357"/>
    <lineage>
        <taxon>Bacteria</taxon>
        <taxon>Pseudomonadati</taxon>
        <taxon>Pseudomonadota</taxon>
        <taxon>Gammaproteobacteria</taxon>
        <taxon>Pseudomonadales</taxon>
        <taxon>Pseudomonadaceae</taxon>
        <taxon>Pseudomonas</taxon>
    </lineage>
</organism>
<keyword evidence="1" id="KW-1134">Transmembrane beta strand</keyword>
<dbReference type="InterPro" id="IPR035251">
    <property type="entry name" value="ShlB_POTRA"/>
</dbReference>
<accession>A0ABX8M7X3</accession>
<keyword evidence="9" id="KW-1185">Reference proteome</keyword>
<feature type="domain" description="Polypeptide-transport-associated ShlB-type" evidence="6">
    <location>
        <begin position="76"/>
        <end position="150"/>
    </location>
</feature>
<dbReference type="Pfam" id="PF03865">
    <property type="entry name" value="ShlB"/>
    <property type="match status" value="1"/>
</dbReference>
<evidence type="ECO:0000256" key="2">
    <source>
        <dbReference type="ARBA" id="ARBA00022692"/>
    </source>
</evidence>
<dbReference type="PANTHER" id="PTHR34597">
    <property type="entry name" value="SLR1661 PROTEIN"/>
    <property type="match status" value="1"/>
</dbReference>
<dbReference type="PANTHER" id="PTHR34597:SF3">
    <property type="entry name" value="OUTER MEMBRANE TRANSPORTER CDIB"/>
    <property type="match status" value="1"/>
</dbReference>
<feature type="signal peptide" evidence="4">
    <location>
        <begin position="1"/>
        <end position="26"/>
    </location>
</feature>
<feature type="domain" description="ShlB POTRA" evidence="7">
    <location>
        <begin position="152"/>
        <end position="204"/>
    </location>
</feature>
<evidence type="ECO:0000259" key="6">
    <source>
        <dbReference type="Pfam" id="PF08479"/>
    </source>
</evidence>
<dbReference type="Pfam" id="PF17287">
    <property type="entry name" value="POTRA_3"/>
    <property type="match status" value="1"/>
</dbReference>
<dbReference type="InterPro" id="IPR013686">
    <property type="entry name" value="Polypept-transport_assoc_ShlB"/>
</dbReference>
<feature type="domain" description="Haemolysin activator HlyB C-terminal" evidence="5">
    <location>
        <begin position="209"/>
        <end position="518"/>
    </location>
</feature>
<protein>
    <submittedName>
        <fullName evidence="8">ShlB/FhaC/HecB family hemolysin secretion/activation protein</fullName>
    </submittedName>
</protein>
<reference evidence="8" key="1">
    <citation type="journal article" date="2021" name="Microorganisms">
        <title>The Ever-Expanding Pseudomonas Genus: Description of 43 New Species and Partition of the Pseudomonas putida Group.</title>
        <authorList>
            <person name="Girard L."/>
            <person name="Lood C."/>
            <person name="Hofte M."/>
            <person name="Vandamme P."/>
            <person name="Rokni-Zadeh H."/>
            <person name="van Noort V."/>
            <person name="Lavigne R."/>
            <person name="De Mot R."/>
        </authorList>
    </citation>
    <scope>NUCLEOTIDE SEQUENCE</scope>
    <source>
        <strain evidence="8">COW39</strain>
    </source>
</reference>
<evidence type="ECO:0000259" key="7">
    <source>
        <dbReference type="Pfam" id="PF17287"/>
    </source>
</evidence>
<dbReference type="PIRSF" id="PIRSF029745">
    <property type="entry name" value="FhaC"/>
    <property type="match status" value="1"/>
</dbReference>
<evidence type="ECO:0000256" key="4">
    <source>
        <dbReference type="SAM" id="SignalP"/>
    </source>
</evidence>
<dbReference type="InterPro" id="IPR005565">
    <property type="entry name" value="Hemolysn_activator_HlyB_C"/>
</dbReference>
<keyword evidence="1" id="KW-0472">Membrane</keyword>
<evidence type="ECO:0000256" key="3">
    <source>
        <dbReference type="ARBA" id="ARBA00023237"/>
    </source>
</evidence>
<feature type="chain" id="PRO_5047270848" evidence="4">
    <location>
        <begin position="27"/>
        <end position="557"/>
    </location>
</feature>
<evidence type="ECO:0000313" key="8">
    <source>
        <dbReference type="EMBL" id="QXH34827.1"/>
    </source>
</evidence>
<dbReference type="InterPro" id="IPR051544">
    <property type="entry name" value="TPS_OM_transporter"/>
</dbReference>
<sequence length="557" mass="62014">MPSRDTAHKAFLCAVFALWPFTGAQADPASQQLREQQQLLRQQEQLQQLQRWQPVTTLEPPDAGPGDPRPAAHCWAITDVRLTGNHTLSQDQLAPTLRTLSRPCMTVADLERLLRAVTLRYVQAGYPTSRPYLARAPRDHAPLDIVVIEGFVETLELAAADLPLSLSGAFAGMLGKALYLPDLEQGLDQLNRLRAYELGIELLPGEQPGGTRVVLTPYRVTSRWHLDARLDNHGSALTGRHRLSLGLGLDSPLGLNDELRLSILASGVATPGQSMGASLHYSLPHGPWSFSLNASQMRYRAPVPQTRLTSSGHSEVFAFGSERMLWRNQHSLLSASARLERKQLLSRIGQAVIAQQSPTLTSVETGLNLLWLEHGLWNFYLGVSRGTDWLGADRPTPGTRTPRPDFTKYRANLLHLRQGPVHLPWRWQSELTLQHSRELLPAVEQLQLTAPASVRGFRQHSVAGADAAVWRNTLSQPLARRWSLPLEIRPMVGLDLGWARFARDSPSQRLAGATAGIELSLPQSRLRLDYQRALHASDLPHKRLEEGFWAMEWTLAI</sequence>
<dbReference type="EMBL" id="CP077073">
    <property type="protein sequence ID" value="QXH34827.1"/>
    <property type="molecule type" value="Genomic_DNA"/>
</dbReference>
<keyword evidence="3" id="KW-0998">Cell outer membrane</keyword>
<keyword evidence="2" id="KW-0812">Transmembrane</keyword>
<dbReference type="Proteomes" id="UP001047646">
    <property type="component" value="Chromosome"/>
</dbReference>
<dbReference type="InterPro" id="IPR027282">
    <property type="entry name" value="TPS"/>
</dbReference>
<evidence type="ECO:0000259" key="5">
    <source>
        <dbReference type="Pfam" id="PF03865"/>
    </source>
</evidence>